<evidence type="ECO:0000313" key="4">
    <source>
        <dbReference type="Proteomes" id="UP000284403"/>
    </source>
</evidence>
<keyword evidence="1" id="KW-0175">Coiled coil</keyword>
<dbReference type="Proteomes" id="UP000284403">
    <property type="component" value="Unassembled WGS sequence"/>
</dbReference>
<evidence type="ECO:0000313" key="3">
    <source>
        <dbReference type="EMBL" id="RNF25336.1"/>
    </source>
</evidence>
<feature type="region of interest" description="Disordered" evidence="2">
    <location>
        <begin position="1"/>
        <end position="24"/>
    </location>
</feature>
<dbReference type="EMBL" id="MKKU01000088">
    <property type="protein sequence ID" value="RNF25336.1"/>
    <property type="molecule type" value="Genomic_DNA"/>
</dbReference>
<organism evidence="3 4">
    <name type="scientific">Trypanosoma conorhini</name>
    <dbReference type="NCBI Taxonomy" id="83891"/>
    <lineage>
        <taxon>Eukaryota</taxon>
        <taxon>Discoba</taxon>
        <taxon>Euglenozoa</taxon>
        <taxon>Kinetoplastea</taxon>
        <taxon>Metakinetoplastina</taxon>
        <taxon>Trypanosomatida</taxon>
        <taxon>Trypanosomatidae</taxon>
        <taxon>Trypanosoma</taxon>
    </lineage>
</organism>
<evidence type="ECO:0000256" key="1">
    <source>
        <dbReference type="SAM" id="Coils"/>
    </source>
</evidence>
<dbReference type="AlphaFoldDB" id="A0A3S5IUD5"/>
<evidence type="ECO:0000256" key="2">
    <source>
        <dbReference type="SAM" id="MobiDB-lite"/>
    </source>
</evidence>
<accession>A0A3S5IUD5</accession>
<dbReference type="RefSeq" id="XP_029230697.1">
    <property type="nucleotide sequence ID" value="XM_029369287.1"/>
</dbReference>
<reference evidence="3 4" key="1">
    <citation type="journal article" date="2018" name="BMC Genomics">
        <title>Genomic comparison of Trypanosoma conorhini and Trypanosoma rangeli to Trypanosoma cruzi strains of high and low virulence.</title>
        <authorList>
            <person name="Bradwell K.R."/>
            <person name="Koparde V.N."/>
            <person name="Matveyev A.V."/>
            <person name="Serrano M.G."/>
            <person name="Alves J.M."/>
            <person name="Parikh H."/>
            <person name="Huang B."/>
            <person name="Lee V."/>
            <person name="Espinosa-Alvarez O."/>
            <person name="Ortiz P.A."/>
            <person name="Costa-Martins A.G."/>
            <person name="Teixeira M.M."/>
            <person name="Buck G.A."/>
        </authorList>
    </citation>
    <scope>NUCLEOTIDE SEQUENCE [LARGE SCALE GENOMIC DNA]</scope>
    <source>
        <strain evidence="3 4">025E</strain>
    </source>
</reference>
<dbReference type="OrthoDB" id="251938at2759"/>
<proteinExistence type="predicted"/>
<keyword evidence="4" id="KW-1185">Reference proteome</keyword>
<protein>
    <submittedName>
        <fullName evidence="3">Uncharacterized protein</fullName>
    </submittedName>
</protein>
<name>A0A3S5IUD5_9TRYP</name>
<comment type="caution">
    <text evidence="3">The sequence shown here is derived from an EMBL/GenBank/DDBJ whole genome shotgun (WGS) entry which is preliminary data.</text>
</comment>
<dbReference type="GeneID" id="40315971"/>
<sequence length="364" mass="41190">MSAAVSSPQGGNSHLNDDTAGMGGAGLQTEAHATLSLLSEKLLAKLNATLRDCRAERDELTSSVESQLRDMRTEAMTTRGEQRQLQREMRALQEKLQGAVIQRASMMAGSAERLSVQALANAARQLTRDMRQGLGDVELLKASVFHSRLTREELQQGEDAEDEALEVRLRQAEMMNDELRCTALNLREQNAQLATALQHSADILQQSQRCVAQQQVHLRQITDKFDRVQAEHDRVVGTVESLVHSLEQYKASRGETLRKLEKTLVEWEQQFHQQRKQRHCFGTEMTSSVRIRGGMPWERHHDGSLKDTATLRPLRQRLEHFYGIYNPEKISSVSAIIEEYRGAEEELMASLEVHYGAFGFFSHN</sequence>
<gene>
    <name evidence="3" type="ORF">Tco025E_02360</name>
</gene>
<feature type="compositionally biased region" description="Polar residues" evidence="2">
    <location>
        <begin position="1"/>
        <end position="14"/>
    </location>
</feature>
<feature type="coiled-coil region" evidence="1">
    <location>
        <begin position="43"/>
        <end position="102"/>
    </location>
</feature>